<dbReference type="AlphaFoldDB" id="A0AAV1QMR1"/>
<feature type="non-terminal residue" evidence="2">
    <location>
        <position position="1"/>
    </location>
</feature>
<sequence>SKQSSYSGREDKMSTCSQGPHRGQTLSRCWLENNTGKHGPGGDSPRRNGTI</sequence>
<dbReference type="EMBL" id="CAWUFR010002195">
    <property type="protein sequence ID" value="CAK6984779.1"/>
    <property type="molecule type" value="Genomic_DNA"/>
</dbReference>
<accession>A0AAV1QMR1</accession>
<dbReference type="Proteomes" id="UP001314229">
    <property type="component" value="Unassembled WGS sequence"/>
</dbReference>
<comment type="caution">
    <text evidence="2">The sequence shown here is derived from an EMBL/GenBank/DDBJ whole genome shotgun (WGS) entry which is preliminary data.</text>
</comment>
<reference evidence="2 3" key="1">
    <citation type="submission" date="2024-01" db="EMBL/GenBank/DDBJ databases">
        <authorList>
            <person name="Alioto T."/>
            <person name="Alioto T."/>
            <person name="Gomez Garrido J."/>
        </authorList>
    </citation>
    <scope>NUCLEOTIDE SEQUENCE [LARGE SCALE GENOMIC DNA]</scope>
</reference>
<evidence type="ECO:0000256" key="1">
    <source>
        <dbReference type="SAM" id="MobiDB-lite"/>
    </source>
</evidence>
<protein>
    <submittedName>
        <fullName evidence="2">Uncharacterized protein</fullName>
    </submittedName>
</protein>
<name>A0AAV1QMR1_SCOSC</name>
<proteinExistence type="predicted"/>
<feature type="compositionally biased region" description="Polar residues" evidence="1">
    <location>
        <begin position="14"/>
        <end position="36"/>
    </location>
</feature>
<evidence type="ECO:0000313" key="3">
    <source>
        <dbReference type="Proteomes" id="UP001314229"/>
    </source>
</evidence>
<organism evidence="2 3">
    <name type="scientific">Scomber scombrus</name>
    <name type="common">Atlantic mackerel</name>
    <name type="synonym">Scomber vernalis</name>
    <dbReference type="NCBI Taxonomy" id="13677"/>
    <lineage>
        <taxon>Eukaryota</taxon>
        <taxon>Metazoa</taxon>
        <taxon>Chordata</taxon>
        <taxon>Craniata</taxon>
        <taxon>Vertebrata</taxon>
        <taxon>Euteleostomi</taxon>
        <taxon>Actinopterygii</taxon>
        <taxon>Neopterygii</taxon>
        <taxon>Teleostei</taxon>
        <taxon>Neoteleostei</taxon>
        <taxon>Acanthomorphata</taxon>
        <taxon>Pelagiaria</taxon>
        <taxon>Scombriformes</taxon>
        <taxon>Scombridae</taxon>
        <taxon>Scomber</taxon>
    </lineage>
</organism>
<evidence type="ECO:0000313" key="2">
    <source>
        <dbReference type="EMBL" id="CAK6984779.1"/>
    </source>
</evidence>
<keyword evidence="3" id="KW-1185">Reference proteome</keyword>
<feature type="region of interest" description="Disordered" evidence="1">
    <location>
        <begin position="1"/>
        <end position="51"/>
    </location>
</feature>
<gene>
    <name evidence="2" type="ORF">FSCOSCO3_A023906</name>
</gene>